<keyword evidence="1" id="KW-1133">Transmembrane helix</keyword>
<keyword evidence="1" id="KW-0472">Membrane</keyword>
<dbReference type="GO" id="GO:0005789">
    <property type="term" value="C:endoplasmic reticulum membrane"/>
    <property type="evidence" value="ECO:0007669"/>
    <property type="project" value="UniProtKB-SubCell"/>
</dbReference>
<name>A0A843VKF0_COLES</name>
<dbReference type="Proteomes" id="UP000652761">
    <property type="component" value="Unassembled WGS sequence"/>
</dbReference>
<keyword evidence="1" id="KW-0256">Endoplasmic reticulum</keyword>
<dbReference type="EMBL" id="NMUH01001627">
    <property type="protein sequence ID" value="MQL94070.1"/>
    <property type="molecule type" value="Genomic_DNA"/>
</dbReference>
<evidence type="ECO:0000313" key="2">
    <source>
        <dbReference type="EMBL" id="MQL94070.1"/>
    </source>
</evidence>
<keyword evidence="1" id="KW-0813">Transport</keyword>
<dbReference type="GO" id="GO:0070973">
    <property type="term" value="P:protein localization to endoplasmic reticulum exit site"/>
    <property type="evidence" value="ECO:0007669"/>
    <property type="project" value="UniProtKB-UniRule"/>
</dbReference>
<evidence type="ECO:0000313" key="3">
    <source>
        <dbReference type="Proteomes" id="UP000652761"/>
    </source>
</evidence>
<dbReference type="GO" id="GO:0006888">
    <property type="term" value="P:endoplasmic reticulum to Golgi vesicle-mediated transport"/>
    <property type="evidence" value="ECO:0007669"/>
    <property type="project" value="UniProtKB-UniRule"/>
</dbReference>
<dbReference type="InterPro" id="IPR008417">
    <property type="entry name" value="BAP29/BAP31"/>
</dbReference>
<comment type="caution">
    <text evidence="2">The sequence shown here is derived from an EMBL/GenBank/DDBJ whole genome shotgun (WGS) entry which is preliminary data.</text>
</comment>
<keyword evidence="1" id="KW-0653">Protein transport</keyword>
<keyword evidence="3" id="KW-1185">Reference proteome</keyword>
<comment type="caution">
    <text evidence="1">Lacks conserved residue(s) required for the propagation of feature annotation.</text>
</comment>
<accession>A0A843VKF0</accession>
<sequence length="124" mass="13109">MIQLLFTVVGAEAGVVVLLLVKTPLRRLMLLALDHLKRGRGPVAVRTVAITVAVFLVSSLHSMGKIQSGAGGEDGIVGLSPTDQVLWSWHLLETSLMGTGPPQVGQSLGLADLPEHQSQRLDVA</sequence>
<dbReference type="AlphaFoldDB" id="A0A843VKF0"/>
<protein>
    <recommendedName>
        <fullName evidence="1">Endoplasmic reticulum transmembrane protein</fullName>
    </recommendedName>
</protein>
<dbReference type="PANTHER" id="PTHR12701:SF18">
    <property type="entry name" value="ENDOPLASMIC RETICULUM TRANSMEMBRANE PROTEIN"/>
    <property type="match status" value="1"/>
</dbReference>
<evidence type="ECO:0000256" key="1">
    <source>
        <dbReference type="RuleBase" id="RU367026"/>
    </source>
</evidence>
<keyword evidence="1" id="KW-0931">ER-Golgi transport</keyword>
<comment type="subcellular location">
    <subcellularLocation>
        <location evidence="1">Endoplasmic reticulum membrane</location>
        <topology evidence="1">Multi-pass membrane protein</topology>
    </subcellularLocation>
</comment>
<reference evidence="2" key="1">
    <citation type="submission" date="2017-07" db="EMBL/GenBank/DDBJ databases">
        <title>Taro Niue Genome Assembly and Annotation.</title>
        <authorList>
            <person name="Atibalentja N."/>
            <person name="Keating K."/>
            <person name="Fields C.J."/>
        </authorList>
    </citation>
    <scope>NUCLEOTIDE SEQUENCE</scope>
    <source>
        <strain evidence="2">Niue_2</strain>
        <tissue evidence="2">Leaf</tissue>
    </source>
</reference>
<proteinExistence type="inferred from homology"/>
<comment type="function">
    <text evidence="1">May play a role in anterograde transport of membrane proteins from the endoplasmic reticulum to the Golgi.</text>
</comment>
<gene>
    <name evidence="2" type="ORF">Taro_026718</name>
</gene>
<dbReference type="PANTHER" id="PTHR12701">
    <property type="entry name" value="BCR-ASSOCIATED PROTEIN, BAP"/>
    <property type="match status" value="1"/>
</dbReference>
<keyword evidence="1" id="KW-0812">Transmembrane</keyword>
<feature type="transmembrane region" description="Helical" evidence="1">
    <location>
        <begin position="43"/>
        <end position="61"/>
    </location>
</feature>
<feature type="transmembrane region" description="Helical" evidence="1">
    <location>
        <begin position="6"/>
        <end position="22"/>
    </location>
</feature>
<comment type="similarity">
    <text evidence="1">Belongs to the BCAP29/BCAP31 family.</text>
</comment>
<dbReference type="GO" id="GO:0006886">
    <property type="term" value="P:intracellular protein transport"/>
    <property type="evidence" value="ECO:0007669"/>
    <property type="project" value="UniProtKB-UniRule"/>
</dbReference>
<organism evidence="2 3">
    <name type="scientific">Colocasia esculenta</name>
    <name type="common">Wild taro</name>
    <name type="synonym">Arum esculentum</name>
    <dbReference type="NCBI Taxonomy" id="4460"/>
    <lineage>
        <taxon>Eukaryota</taxon>
        <taxon>Viridiplantae</taxon>
        <taxon>Streptophyta</taxon>
        <taxon>Embryophyta</taxon>
        <taxon>Tracheophyta</taxon>
        <taxon>Spermatophyta</taxon>
        <taxon>Magnoliopsida</taxon>
        <taxon>Liliopsida</taxon>
        <taxon>Araceae</taxon>
        <taxon>Aroideae</taxon>
        <taxon>Colocasieae</taxon>
        <taxon>Colocasia</taxon>
    </lineage>
</organism>